<gene>
    <name evidence="3" type="ORF">GW590_15940</name>
</gene>
<dbReference type="AlphaFoldDB" id="A0A848MM16"/>
<evidence type="ECO:0000313" key="3">
    <source>
        <dbReference type="EMBL" id="NMP28353.1"/>
    </source>
</evidence>
<name>A0A848MM16_9GAMM</name>
<dbReference type="Gene3D" id="3.40.50.1980">
    <property type="entry name" value="Nitrogenase molybdenum iron protein domain"/>
    <property type="match status" value="2"/>
</dbReference>
<keyword evidence="4" id="KW-1185">Reference proteome</keyword>
<dbReference type="PROSITE" id="PS50983">
    <property type="entry name" value="FE_B12_PBP"/>
    <property type="match status" value="1"/>
</dbReference>
<dbReference type="SUPFAM" id="SSF53807">
    <property type="entry name" value="Helical backbone' metal receptor"/>
    <property type="match status" value="1"/>
</dbReference>
<dbReference type="Proteomes" id="UP000585363">
    <property type="component" value="Unassembled WGS sequence"/>
</dbReference>
<keyword evidence="1" id="KW-0732">Signal</keyword>
<dbReference type="InterPro" id="IPR002491">
    <property type="entry name" value="ABC_transptr_periplasmic_BD"/>
</dbReference>
<dbReference type="EMBL" id="JAADJU010000008">
    <property type="protein sequence ID" value="NMP28353.1"/>
    <property type="molecule type" value="Genomic_DNA"/>
</dbReference>
<reference evidence="3 4" key="1">
    <citation type="submission" date="2020-01" db="EMBL/GenBank/DDBJ databases">
        <authorList>
            <person name="Lee S.D."/>
        </authorList>
    </citation>
    <scope>NUCLEOTIDE SEQUENCE [LARGE SCALE GENOMIC DNA]</scope>
    <source>
        <strain evidence="3 4">SAP-1</strain>
    </source>
</reference>
<reference evidence="3 4" key="2">
    <citation type="submission" date="2020-06" db="EMBL/GenBank/DDBJ databases">
        <title>Polyphasic characterization of a Rahnella strain isolated from tree sap.</title>
        <authorList>
            <person name="Kim I.S."/>
        </authorList>
    </citation>
    <scope>NUCLEOTIDE SEQUENCE [LARGE SCALE GENOMIC DNA]</scope>
    <source>
        <strain evidence="3 4">SAP-1</strain>
    </source>
</reference>
<evidence type="ECO:0000313" key="4">
    <source>
        <dbReference type="Proteomes" id="UP000585363"/>
    </source>
</evidence>
<dbReference type="RefSeq" id="WP_169404054.1">
    <property type="nucleotide sequence ID" value="NZ_JAADJU010000008.1"/>
</dbReference>
<comment type="caution">
    <text evidence="3">The sequence shown here is derived from an EMBL/GenBank/DDBJ whole genome shotgun (WGS) entry which is preliminary data.</text>
</comment>
<dbReference type="Pfam" id="PF01497">
    <property type="entry name" value="Peripla_BP_2"/>
    <property type="match status" value="1"/>
</dbReference>
<feature type="chain" id="PRO_5032278064" evidence="1">
    <location>
        <begin position="20"/>
        <end position="369"/>
    </location>
</feature>
<organism evidence="3 4">
    <name type="scientific">Rouxiella aceris</name>
    <dbReference type="NCBI Taxonomy" id="2703884"/>
    <lineage>
        <taxon>Bacteria</taxon>
        <taxon>Pseudomonadati</taxon>
        <taxon>Pseudomonadota</taxon>
        <taxon>Gammaproteobacteria</taxon>
        <taxon>Enterobacterales</taxon>
        <taxon>Yersiniaceae</taxon>
        <taxon>Rouxiella</taxon>
    </lineage>
</organism>
<dbReference type="InterPro" id="IPR050902">
    <property type="entry name" value="ABC_Transporter_SBP"/>
</dbReference>
<evidence type="ECO:0000259" key="2">
    <source>
        <dbReference type="PROSITE" id="PS50983"/>
    </source>
</evidence>
<proteinExistence type="predicted"/>
<protein>
    <submittedName>
        <fullName evidence="3">ABC transporter substrate-binding protein</fullName>
    </submittedName>
</protein>
<feature type="signal peptide" evidence="1">
    <location>
        <begin position="1"/>
        <end position="19"/>
    </location>
</feature>
<evidence type="ECO:0000256" key="1">
    <source>
        <dbReference type="SAM" id="SignalP"/>
    </source>
</evidence>
<dbReference type="PANTHER" id="PTHR30535">
    <property type="entry name" value="VITAMIN B12-BINDING PROTEIN"/>
    <property type="match status" value="1"/>
</dbReference>
<feature type="domain" description="Fe/B12 periplasmic-binding" evidence="2">
    <location>
        <begin position="38"/>
        <end position="338"/>
    </location>
</feature>
<sequence>MLKRFLVVSLLLLTTISQAKTLTDIRQRQVVIPDNPQRIVIGEGRMIYTLALVEEGNPLKRVVGWPADLQHFDKQTWNSYVARFPDIARIPIIGQSNFADISVEKVIALHPDVVILPVYAKKLPNQDQLELQLDQAHIPLVYVDFRVDQLNNTVPSLRILGEVLDDQPKAEKFIAFYRQHMAVISDRLKAAAPANPSVMLQLHLGRRAECCTTVGHGNLADLITFAGGRNIAAGKFPAVFGQISPEVLITANPDIYLATGMAGPDTPESLQLGPQVSRQSAQQSFVQSLSKDAIISGLPAVRNGKTYAVWQNLYLSPWHLLVAEFFAKTFHPEIFGDVDPQRTLDEMNRDFLTVKETGTFWTGVKASPF</sequence>
<accession>A0A848MM16</accession>
<dbReference type="PANTHER" id="PTHR30535:SF34">
    <property type="entry name" value="MOLYBDATE-BINDING PROTEIN MOLA"/>
    <property type="match status" value="1"/>
</dbReference>